<dbReference type="PATRIC" id="fig|36847.3.peg.1913"/>
<organism evidence="10 11">
    <name type="scientific">Anaerotignum neopropionicum</name>
    <dbReference type="NCBI Taxonomy" id="36847"/>
    <lineage>
        <taxon>Bacteria</taxon>
        <taxon>Bacillati</taxon>
        <taxon>Bacillota</taxon>
        <taxon>Clostridia</taxon>
        <taxon>Lachnospirales</taxon>
        <taxon>Anaerotignaceae</taxon>
        <taxon>Anaerotignum</taxon>
    </lineage>
</organism>
<dbReference type="SUPFAM" id="SSF55021">
    <property type="entry name" value="ACT-like"/>
    <property type="match status" value="1"/>
</dbReference>
<dbReference type="PANTHER" id="PTHR21499:SF67">
    <property type="entry name" value="ASPARTOKINASE 3"/>
    <property type="match status" value="1"/>
</dbReference>
<evidence type="ECO:0000259" key="8">
    <source>
        <dbReference type="Pfam" id="PF00696"/>
    </source>
</evidence>
<dbReference type="GO" id="GO:0004072">
    <property type="term" value="F:aspartate kinase activity"/>
    <property type="evidence" value="ECO:0007669"/>
    <property type="project" value="UniProtKB-EC"/>
</dbReference>
<name>A0A136WFG2_9FIRM</name>
<feature type="domain" description="Aspartate/glutamate/uridylate kinase" evidence="8">
    <location>
        <begin position="2"/>
        <end position="262"/>
    </location>
</feature>
<protein>
    <recommendedName>
        <fullName evidence="2">aspartate kinase</fullName>
        <ecNumber evidence="2">2.7.2.4</ecNumber>
    </recommendedName>
</protein>
<evidence type="ECO:0000256" key="3">
    <source>
        <dbReference type="ARBA" id="ARBA00022741"/>
    </source>
</evidence>
<comment type="catalytic activity">
    <reaction evidence="7">
        <text>L-aspartate + ATP = 4-phospho-L-aspartate + ADP</text>
        <dbReference type="Rhea" id="RHEA:23776"/>
        <dbReference type="ChEBI" id="CHEBI:29991"/>
        <dbReference type="ChEBI" id="CHEBI:30616"/>
        <dbReference type="ChEBI" id="CHEBI:57535"/>
        <dbReference type="ChEBI" id="CHEBI:456216"/>
        <dbReference type="EC" id="2.7.2.4"/>
    </reaction>
</comment>
<sequence length="435" mass="48483">MIAAKFGGSSLADAAQFQKVKNIIFADSRRTFIVPSAPGRRFDQDEKVTDLLYRCHEEAVAGQSFQKTFEEIRQRYFDIANGLHLTLELEPFFEEIYHQIVLGTSADYCASRGEFLNGLLLADYLGYEFLDAAEVVFFDEQGIFDGEKTNNVLGQRLKSLDNAVIPGFYGSNPDGSIRAFSRGGSDITGAIVARAAKAELYENWTDVSGFLMADPRIVSNPRPISHITYHEMHELCCAGATVLHEDCVFPVSRAGIPTNIRNTNLPQHPGTMITCTAVQRADFAIFAGISGKKGFSILLVEKEQTDRTWTFVQEVLRAGKKSGLTFQYLPSGLNCVCLLVETKQFRRLESVFIEEIKRLKLSHSLTIQPKIAGIVLVGYGIVHNRMAVNRIYEALHRQDIEVVMINQGGGELSTWVGVAENEMESAIRVIYEEFA</sequence>
<dbReference type="EMBL" id="LRVM01000004">
    <property type="protein sequence ID" value="KXL53099.1"/>
    <property type="molecule type" value="Genomic_DNA"/>
</dbReference>
<dbReference type="Gene3D" id="3.30.2130.10">
    <property type="entry name" value="VC0802-like"/>
    <property type="match status" value="1"/>
</dbReference>
<dbReference type="InterPro" id="IPR001048">
    <property type="entry name" value="Asp/Glu/Uridylate_kinase"/>
</dbReference>
<keyword evidence="3" id="KW-0547">Nucleotide-binding</keyword>
<evidence type="ECO:0000256" key="1">
    <source>
        <dbReference type="ARBA" id="ARBA00010122"/>
    </source>
</evidence>
<dbReference type="GO" id="GO:0005829">
    <property type="term" value="C:cytosol"/>
    <property type="evidence" value="ECO:0007669"/>
    <property type="project" value="TreeGrafter"/>
</dbReference>
<evidence type="ECO:0000256" key="4">
    <source>
        <dbReference type="ARBA" id="ARBA00022777"/>
    </source>
</evidence>
<dbReference type="NCBIfam" id="NF006540">
    <property type="entry name" value="PRK09034.1"/>
    <property type="match status" value="1"/>
</dbReference>
<evidence type="ECO:0000256" key="2">
    <source>
        <dbReference type="ARBA" id="ARBA00013059"/>
    </source>
</evidence>
<dbReference type="InterPro" id="IPR045865">
    <property type="entry name" value="ACT-like_dom_sf"/>
</dbReference>
<gene>
    <name evidence="10" type="primary">yclM</name>
    <name evidence="10" type="ORF">CLNEO_16420</name>
</gene>
<evidence type="ECO:0000256" key="5">
    <source>
        <dbReference type="ARBA" id="ARBA00022840"/>
    </source>
</evidence>
<accession>A0A136WFG2</accession>
<dbReference type="OrthoDB" id="9799110at2"/>
<dbReference type="AlphaFoldDB" id="A0A136WFG2"/>
<dbReference type="GO" id="GO:0005524">
    <property type="term" value="F:ATP binding"/>
    <property type="evidence" value="ECO:0007669"/>
    <property type="project" value="UniProtKB-KW"/>
</dbReference>
<dbReference type="EC" id="2.7.2.4" evidence="2"/>
<comment type="pathway">
    <text evidence="6">Amino-acid biosynthesis; L-methionine biosynthesis via de novo pathway.</text>
</comment>
<evidence type="ECO:0000256" key="6">
    <source>
        <dbReference type="ARBA" id="ARBA00034478"/>
    </source>
</evidence>
<dbReference type="STRING" id="36847.CLNEO_16420"/>
<evidence type="ECO:0000259" key="9">
    <source>
        <dbReference type="Pfam" id="PF22468"/>
    </source>
</evidence>
<dbReference type="Pfam" id="PF00696">
    <property type="entry name" value="AA_kinase"/>
    <property type="match status" value="1"/>
</dbReference>
<dbReference type="GO" id="GO:0009090">
    <property type="term" value="P:homoserine biosynthetic process"/>
    <property type="evidence" value="ECO:0007669"/>
    <property type="project" value="TreeGrafter"/>
</dbReference>
<dbReference type="Proteomes" id="UP000070539">
    <property type="component" value="Unassembled WGS sequence"/>
</dbReference>
<keyword evidence="10" id="KW-0808">Transferase</keyword>
<dbReference type="InterPro" id="IPR036393">
    <property type="entry name" value="AceGlu_kinase-like_sf"/>
</dbReference>
<comment type="similarity">
    <text evidence="1">Belongs to the aspartokinase family.</text>
</comment>
<keyword evidence="4 10" id="KW-0418">Kinase</keyword>
<dbReference type="PANTHER" id="PTHR21499">
    <property type="entry name" value="ASPARTATE KINASE"/>
    <property type="match status" value="1"/>
</dbReference>
<evidence type="ECO:0000256" key="7">
    <source>
        <dbReference type="ARBA" id="ARBA00047872"/>
    </source>
</evidence>
<comment type="caution">
    <text evidence="10">The sequence shown here is derived from an EMBL/GenBank/DDBJ whole genome shotgun (WGS) entry which is preliminary data.</text>
</comment>
<dbReference type="Pfam" id="PF22468">
    <property type="entry name" value="ACT_9"/>
    <property type="match status" value="1"/>
</dbReference>
<dbReference type="RefSeq" id="WP_066087223.1">
    <property type="nucleotide sequence ID" value="NZ_LRVM01000004.1"/>
</dbReference>
<keyword evidence="5" id="KW-0067">ATP-binding</keyword>
<dbReference type="GO" id="GO:0009089">
    <property type="term" value="P:lysine biosynthetic process via diaminopimelate"/>
    <property type="evidence" value="ECO:0007669"/>
    <property type="project" value="TreeGrafter"/>
</dbReference>
<evidence type="ECO:0000313" key="11">
    <source>
        <dbReference type="Proteomes" id="UP000070539"/>
    </source>
</evidence>
<reference evidence="10 11" key="1">
    <citation type="submission" date="2016-01" db="EMBL/GenBank/DDBJ databases">
        <title>Genome sequence of Clostridium neopropionicum X4, DSM-3847.</title>
        <authorList>
            <person name="Poehlein A."/>
            <person name="Beck M.H."/>
            <person name="Bengelsdorf F.R."/>
            <person name="Daniel R."/>
            <person name="Duerre P."/>
        </authorList>
    </citation>
    <scope>NUCLEOTIDE SEQUENCE [LARGE SCALE GENOMIC DNA]</scope>
    <source>
        <strain evidence="10 11">DSM-3847</strain>
    </source>
</reference>
<dbReference type="SUPFAM" id="SSF53633">
    <property type="entry name" value="Carbamate kinase-like"/>
    <property type="match status" value="1"/>
</dbReference>
<evidence type="ECO:0000313" key="10">
    <source>
        <dbReference type="EMBL" id="KXL53099.1"/>
    </source>
</evidence>
<proteinExistence type="inferred from homology"/>
<feature type="domain" description="Aspartokinase ACT" evidence="9">
    <location>
        <begin position="374"/>
        <end position="434"/>
    </location>
</feature>
<dbReference type="Gene3D" id="3.40.1160.10">
    <property type="entry name" value="Acetylglutamate kinase-like"/>
    <property type="match status" value="1"/>
</dbReference>
<keyword evidence="11" id="KW-1185">Reference proteome</keyword>
<dbReference type="InterPro" id="IPR054352">
    <property type="entry name" value="ACT_Aspartokinase"/>
</dbReference>